<evidence type="ECO:0000313" key="1">
    <source>
        <dbReference type="EMBL" id="MPC75984.1"/>
    </source>
</evidence>
<protein>
    <submittedName>
        <fullName evidence="1">Uncharacterized protein</fullName>
    </submittedName>
</protein>
<sequence>MEVVCTNIDNNLDQAPELPPIGQLRNSLARSLKLRLALSLEIHVITKMRKSNTRKSSYLYQPHLHCKMPS</sequence>
<organism evidence="1 2">
    <name type="scientific">Portunus trituberculatus</name>
    <name type="common">Swimming crab</name>
    <name type="synonym">Neptunus trituberculatus</name>
    <dbReference type="NCBI Taxonomy" id="210409"/>
    <lineage>
        <taxon>Eukaryota</taxon>
        <taxon>Metazoa</taxon>
        <taxon>Ecdysozoa</taxon>
        <taxon>Arthropoda</taxon>
        <taxon>Crustacea</taxon>
        <taxon>Multicrustacea</taxon>
        <taxon>Malacostraca</taxon>
        <taxon>Eumalacostraca</taxon>
        <taxon>Eucarida</taxon>
        <taxon>Decapoda</taxon>
        <taxon>Pleocyemata</taxon>
        <taxon>Brachyura</taxon>
        <taxon>Eubrachyura</taxon>
        <taxon>Portunoidea</taxon>
        <taxon>Portunidae</taxon>
        <taxon>Portuninae</taxon>
        <taxon>Portunus</taxon>
    </lineage>
</organism>
<comment type="caution">
    <text evidence="1">The sequence shown here is derived from an EMBL/GenBank/DDBJ whole genome shotgun (WGS) entry which is preliminary data.</text>
</comment>
<proteinExistence type="predicted"/>
<keyword evidence="2" id="KW-1185">Reference proteome</keyword>
<dbReference type="EMBL" id="VSRR010042316">
    <property type="protein sequence ID" value="MPC75984.1"/>
    <property type="molecule type" value="Genomic_DNA"/>
</dbReference>
<reference evidence="1 2" key="1">
    <citation type="submission" date="2019-05" db="EMBL/GenBank/DDBJ databases">
        <title>Another draft genome of Portunus trituberculatus and its Hox gene families provides insights of decapod evolution.</title>
        <authorList>
            <person name="Jeong J.-H."/>
            <person name="Song I."/>
            <person name="Kim S."/>
            <person name="Choi T."/>
            <person name="Kim D."/>
            <person name="Ryu S."/>
            <person name="Kim W."/>
        </authorList>
    </citation>
    <scope>NUCLEOTIDE SEQUENCE [LARGE SCALE GENOMIC DNA]</scope>
    <source>
        <tissue evidence="1">Muscle</tissue>
    </source>
</reference>
<name>A0A5B7I599_PORTR</name>
<accession>A0A5B7I599</accession>
<dbReference type="Proteomes" id="UP000324222">
    <property type="component" value="Unassembled WGS sequence"/>
</dbReference>
<dbReference type="AlphaFoldDB" id="A0A5B7I599"/>
<gene>
    <name evidence="1" type="ORF">E2C01_070385</name>
</gene>
<evidence type="ECO:0000313" key="2">
    <source>
        <dbReference type="Proteomes" id="UP000324222"/>
    </source>
</evidence>